<keyword evidence="8" id="KW-1185">Reference proteome</keyword>
<name>A0AAD4M0H1_9AGAM</name>
<dbReference type="PROSITE" id="PS51387">
    <property type="entry name" value="FAD_PCMH"/>
    <property type="match status" value="1"/>
</dbReference>
<dbReference type="InterPro" id="IPR007173">
    <property type="entry name" value="ALO_C"/>
</dbReference>
<evidence type="ECO:0000256" key="4">
    <source>
        <dbReference type="ARBA" id="ARBA00033418"/>
    </source>
</evidence>
<evidence type="ECO:0000259" key="6">
    <source>
        <dbReference type="PROSITE" id="PS51387"/>
    </source>
</evidence>
<accession>A0AAD4M0H1</accession>
<evidence type="ECO:0000256" key="3">
    <source>
        <dbReference type="ARBA" id="ARBA00023002"/>
    </source>
</evidence>
<evidence type="ECO:0000256" key="5">
    <source>
        <dbReference type="SAM" id="Phobius"/>
    </source>
</evidence>
<evidence type="ECO:0000313" key="8">
    <source>
        <dbReference type="Proteomes" id="UP001203297"/>
    </source>
</evidence>
<dbReference type="EC" id="1.1.3.37" evidence="2"/>
<dbReference type="PANTHER" id="PTHR43762">
    <property type="entry name" value="L-GULONOLACTONE OXIDASE"/>
    <property type="match status" value="1"/>
</dbReference>
<dbReference type="InterPro" id="IPR016171">
    <property type="entry name" value="Vanillyl_alc_oxidase_C-sub2"/>
</dbReference>
<dbReference type="InterPro" id="IPR010031">
    <property type="entry name" value="FAD_lactone_oxidase-like"/>
</dbReference>
<dbReference type="PANTHER" id="PTHR43762:SF1">
    <property type="entry name" value="D-ARABINONO-1,4-LACTONE OXIDASE"/>
    <property type="match status" value="1"/>
</dbReference>
<keyword evidence="5" id="KW-0472">Membrane</keyword>
<protein>
    <recommendedName>
        <fullName evidence="2">D-arabinono-1,4-lactone oxidase</fullName>
        <ecNumber evidence="2">1.1.3.37</ecNumber>
    </recommendedName>
    <alternativeName>
        <fullName evidence="4">L-galactono-gamma-lactone oxidase</fullName>
    </alternativeName>
</protein>
<keyword evidence="5" id="KW-0812">Transmembrane</keyword>
<feature type="domain" description="FAD-binding PCMH-type" evidence="6">
    <location>
        <begin position="41"/>
        <end position="211"/>
    </location>
</feature>
<dbReference type="InterPro" id="IPR016166">
    <property type="entry name" value="FAD-bd_PCMH"/>
</dbReference>
<keyword evidence="5" id="KW-1133">Transmembrane helix</keyword>
<dbReference type="InterPro" id="IPR016167">
    <property type="entry name" value="FAD-bd_PCMH_sub1"/>
</dbReference>
<feature type="transmembrane region" description="Helical" evidence="5">
    <location>
        <begin position="269"/>
        <end position="290"/>
    </location>
</feature>
<dbReference type="Gene3D" id="3.30.70.2520">
    <property type="match status" value="1"/>
</dbReference>
<dbReference type="InterPro" id="IPR016169">
    <property type="entry name" value="FAD-bd_PCMH_sub2"/>
</dbReference>
<dbReference type="EMBL" id="WTXG01000041">
    <property type="protein sequence ID" value="KAI0297004.1"/>
    <property type="molecule type" value="Genomic_DNA"/>
</dbReference>
<dbReference type="InterPro" id="IPR006094">
    <property type="entry name" value="Oxid_FAD_bind_N"/>
</dbReference>
<dbReference type="AlphaFoldDB" id="A0AAD4M0H1"/>
<sequence length="483" mass="55082">MSVVSHSPPDIPLDHLYTLLNAITVGRSSPAAVFRNWGQTFRCTPSSVFQPETEYQLELILELARRERQTVRAVGVGHSPSDLACTSGYMVQMNRLDKIIEVNSEKCYVHAQGGVTLHRLHAALEARGLAMINLGSISDQTLAGMLTTATHGTGIDHKVLSTHVQAVRLLLANGTKVTCSRDHQSDLFFATLCGLGSTGIILDIRMAVSPAFRLREVQESFKFNDVIDRIDDVARSAEFVRLWWWPQSGNVRLSVMNKTTEPKDPLTSWLWHSLIGYHVIQFLLFIGIFIPPLNIWIGRLSSWLVKGKTTSVDDSLNLFNVDCKYRQYTIEWAVPYSRAQSCLRELSNWFDSEFLDPNGLRPHCTLEIRFSDADDIWLSPSYGQRSCWIGIIQFRPYNLNVPYRTLFERFERITTHYGGRPHWAKTHNLRPHALSLLYPRFEAFQELLKNIDPDGVFRNEYISRHIFGASGARFSERVFKARP</sequence>
<comment type="pathway">
    <text evidence="1">Cofactor biosynthesis; D-erythroascorbate biosynthesis; dehydro-D-arabinono-1,4-lactone from D-arabinose: step 2/2.</text>
</comment>
<dbReference type="Proteomes" id="UP001203297">
    <property type="component" value="Unassembled WGS sequence"/>
</dbReference>
<dbReference type="GO" id="GO:0003885">
    <property type="term" value="F:D-arabinono-1,4-lactone oxidase activity"/>
    <property type="evidence" value="ECO:0007669"/>
    <property type="project" value="UniProtKB-EC"/>
</dbReference>
<dbReference type="GO" id="GO:0071949">
    <property type="term" value="F:FAD binding"/>
    <property type="evidence" value="ECO:0007669"/>
    <property type="project" value="InterPro"/>
</dbReference>
<proteinExistence type="predicted"/>
<dbReference type="GO" id="GO:0005739">
    <property type="term" value="C:mitochondrion"/>
    <property type="evidence" value="ECO:0007669"/>
    <property type="project" value="TreeGrafter"/>
</dbReference>
<dbReference type="Pfam" id="PF01565">
    <property type="entry name" value="FAD_binding_4"/>
    <property type="match status" value="1"/>
</dbReference>
<organism evidence="7 8">
    <name type="scientific">Multifurca ochricompacta</name>
    <dbReference type="NCBI Taxonomy" id="376703"/>
    <lineage>
        <taxon>Eukaryota</taxon>
        <taxon>Fungi</taxon>
        <taxon>Dikarya</taxon>
        <taxon>Basidiomycota</taxon>
        <taxon>Agaricomycotina</taxon>
        <taxon>Agaricomycetes</taxon>
        <taxon>Russulales</taxon>
        <taxon>Russulaceae</taxon>
        <taxon>Multifurca</taxon>
    </lineage>
</organism>
<dbReference type="Gene3D" id="1.10.45.10">
    <property type="entry name" value="Vanillyl-alcohol Oxidase, Chain A, domain 4"/>
    <property type="match status" value="1"/>
</dbReference>
<keyword evidence="3" id="KW-0560">Oxidoreductase</keyword>
<dbReference type="SUPFAM" id="SSF56176">
    <property type="entry name" value="FAD-binding/transporter-associated domain-like"/>
    <property type="match status" value="1"/>
</dbReference>
<evidence type="ECO:0000313" key="7">
    <source>
        <dbReference type="EMBL" id="KAI0297004.1"/>
    </source>
</evidence>
<evidence type="ECO:0000256" key="2">
    <source>
        <dbReference type="ARBA" id="ARBA00013136"/>
    </source>
</evidence>
<dbReference type="GO" id="GO:0016020">
    <property type="term" value="C:membrane"/>
    <property type="evidence" value="ECO:0007669"/>
    <property type="project" value="InterPro"/>
</dbReference>
<dbReference type="Pfam" id="PF04030">
    <property type="entry name" value="ALO"/>
    <property type="match status" value="1"/>
</dbReference>
<dbReference type="Gene3D" id="3.30.43.10">
    <property type="entry name" value="Uridine Diphospho-n-acetylenolpyruvylglucosamine Reductase, domain 2"/>
    <property type="match status" value="1"/>
</dbReference>
<evidence type="ECO:0000256" key="1">
    <source>
        <dbReference type="ARBA" id="ARBA00005083"/>
    </source>
</evidence>
<dbReference type="InterPro" id="IPR036318">
    <property type="entry name" value="FAD-bd_PCMH-like_sf"/>
</dbReference>
<dbReference type="PIRSF" id="PIRSF000136">
    <property type="entry name" value="LGO_GLO"/>
    <property type="match status" value="1"/>
</dbReference>
<reference evidence="7" key="1">
    <citation type="journal article" date="2022" name="New Phytol.">
        <title>Evolutionary transition to the ectomycorrhizal habit in the genomes of a hyperdiverse lineage of mushroom-forming fungi.</title>
        <authorList>
            <person name="Looney B."/>
            <person name="Miyauchi S."/>
            <person name="Morin E."/>
            <person name="Drula E."/>
            <person name="Courty P.E."/>
            <person name="Kohler A."/>
            <person name="Kuo A."/>
            <person name="LaButti K."/>
            <person name="Pangilinan J."/>
            <person name="Lipzen A."/>
            <person name="Riley R."/>
            <person name="Andreopoulos W."/>
            <person name="He G."/>
            <person name="Johnson J."/>
            <person name="Nolan M."/>
            <person name="Tritt A."/>
            <person name="Barry K.W."/>
            <person name="Grigoriev I.V."/>
            <person name="Nagy L.G."/>
            <person name="Hibbett D."/>
            <person name="Henrissat B."/>
            <person name="Matheny P.B."/>
            <person name="Labbe J."/>
            <person name="Martin F.M."/>
        </authorList>
    </citation>
    <scope>NUCLEOTIDE SEQUENCE</scope>
    <source>
        <strain evidence="7">BPL690</strain>
    </source>
</reference>
<comment type="caution">
    <text evidence="7">The sequence shown here is derived from an EMBL/GenBank/DDBJ whole genome shotgun (WGS) entry which is preliminary data.</text>
</comment>
<dbReference type="Gene3D" id="3.30.465.10">
    <property type="match status" value="1"/>
</dbReference>
<gene>
    <name evidence="7" type="ORF">B0F90DRAFT_1811206</name>
</gene>